<keyword evidence="2" id="KW-1185">Reference proteome</keyword>
<proteinExistence type="predicted"/>
<organism evidence="1 2">
    <name type="scientific">Haloarcula quadrata</name>
    <dbReference type="NCBI Taxonomy" id="182779"/>
    <lineage>
        <taxon>Archaea</taxon>
        <taxon>Methanobacteriati</taxon>
        <taxon>Methanobacteriota</taxon>
        <taxon>Stenosarchaea group</taxon>
        <taxon>Halobacteria</taxon>
        <taxon>Halobacteriales</taxon>
        <taxon>Haloarculaceae</taxon>
        <taxon>Haloarcula</taxon>
    </lineage>
</organism>
<protein>
    <submittedName>
        <fullName evidence="1">Uncharacterized protein</fullName>
    </submittedName>
</protein>
<sequence>MKVTDRVKEAIKQTRLAKQEVDDADVSEELEDAIEALEDASETLADDD</sequence>
<dbReference type="Proteomes" id="UP000268233">
    <property type="component" value="Unassembled WGS sequence"/>
</dbReference>
<dbReference type="RefSeq" id="WP_167467407.1">
    <property type="nucleotide sequence ID" value="NZ_RBWW01000003.1"/>
</dbReference>
<gene>
    <name evidence="1" type="ORF">BDK61_4262</name>
</gene>
<name>A0A495QQI4_9EURY</name>
<comment type="caution">
    <text evidence="1">The sequence shown here is derived from an EMBL/GenBank/DDBJ whole genome shotgun (WGS) entry which is preliminary data.</text>
</comment>
<accession>A0A495QQI4</accession>
<dbReference type="AlphaFoldDB" id="A0A495QQI4"/>
<evidence type="ECO:0000313" key="2">
    <source>
        <dbReference type="Proteomes" id="UP000268233"/>
    </source>
</evidence>
<reference evidence="1 2" key="1">
    <citation type="submission" date="2018-10" db="EMBL/GenBank/DDBJ databases">
        <title>Genomic Encyclopedia of Archaeal and Bacterial Type Strains, Phase II (KMG-II): from individual species to whole genera.</title>
        <authorList>
            <person name="Goeker M."/>
        </authorList>
    </citation>
    <scope>NUCLEOTIDE SEQUENCE [LARGE SCALE GENOMIC DNA]</scope>
    <source>
        <strain evidence="1 2">DSM 11927</strain>
    </source>
</reference>
<dbReference type="EMBL" id="RBWW01000003">
    <property type="protein sequence ID" value="RKS75747.1"/>
    <property type="molecule type" value="Genomic_DNA"/>
</dbReference>
<evidence type="ECO:0000313" key="1">
    <source>
        <dbReference type="EMBL" id="RKS75747.1"/>
    </source>
</evidence>